<accession>A0A6B0Y4R5</accession>
<evidence type="ECO:0000313" key="2">
    <source>
        <dbReference type="EMBL" id="MXY34987.1"/>
    </source>
</evidence>
<name>A0A6B0Y4R5_9RHOB</name>
<comment type="caution">
    <text evidence="2">The sequence shown here is derived from an EMBL/GenBank/DDBJ whole genome shotgun (WGS) entry which is preliminary data.</text>
</comment>
<feature type="region of interest" description="Disordered" evidence="1">
    <location>
        <begin position="1"/>
        <end position="21"/>
    </location>
</feature>
<protein>
    <submittedName>
        <fullName evidence="2">Uncharacterized protein</fullName>
    </submittedName>
</protein>
<evidence type="ECO:0000256" key="1">
    <source>
        <dbReference type="SAM" id="MobiDB-lite"/>
    </source>
</evidence>
<gene>
    <name evidence="2" type="ORF">F4Y60_13080</name>
</gene>
<proteinExistence type="predicted"/>
<dbReference type="EMBL" id="VXRY01000539">
    <property type="protein sequence ID" value="MXY34987.1"/>
    <property type="molecule type" value="Genomic_DNA"/>
</dbReference>
<reference evidence="2" key="1">
    <citation type="submission" date="2019-09" db="EMBL/GenBank/DDBJ databases">
        <title>Characterisation of the sponge microbiome using genome-centric metagenomics.</title>
        <authorList>
            <person name="Engelberts J.P."/>
            <person name="Robbins S.J."/>
            <person name="De Goeij J.M."/>
            <person name="Aranda M."/>
            <person name="Bell S.C."/>
            <person name="Webster N.S."/>
        </authorList>
    </citation>
    <scope>NUCLEOTIDE SEQUENCE</scope>
    <source>
        <strain evidence="2">SB0664_bin_43</strain>
    </source>
</reference>
<feature type="region of interest" description="Disordered" evidence="1">
    <location>
        <begin position="38"/>
        <end position="68"/>
    </location>
</feature>
<feature type="compositionally biased region" description="Low complexity" evidence="1">
    <location>
        <begin position="48"/>
        <end position="68"/>
    </location>
</feature>
<organism evidence="2">
    <name type="scientific">Boseongicola sp. SB0664_bin_43</name>
    <dbReference type="NCBI Taxonomy" id="2604844"/>
    <lineage>
        <taxon>Bacteria</taxon>
        <taxon>Pseudomonadati</taxon>
        <taxon>Pseudomonadota</taxon>
        <taxon>Alphaproteobacteria</taxon>
        <taxon>Rhodobacterales</taxon>
        <taxon>Paracoccaceae</taxon>
        <taxon>Boseongicola</taxon>
    </lineage>
</organism>
<sequence length="68" mass="7111">MPRNDARAATEAPVLGARETRRTLAGKAEVTHPEMNFEGVFSPEGQIGTAPADARAPTRAAARGGVRP</sequence>
<dbReference type="AlphaFoldDB" id="A0A6B0Y4R5"/>